<reference evidence="7" key="1">
    <citation type="submission" date="2020-09" db="EMBL/GenBank/DDBJ databases">
        <title>Genome-Enabled Discovery of Anthraquinone Biosynthesis in Senna tora.</title>
        <authorList>
            <person name="Kang S.-H."/>
            <person name="Pandey R.P."/>
            <person name="Lee C.-M."/>
            <person name="Sim J.-S."/>
            <person name="Jeong J.-T."/>
            <person name="Choi B.-S."/>
            <person name="Jung M."/>
            <person name="Ginzburg D."/>
            <person name="Zhao K."/>
            <person name="Won S.Y."/>
            <person name="Oh T.-J."/>
            <person name="Yu Y."/>
            <person name="Kim N.-H."/>
            <person name="Lee O.R."/>
            <person name="Lee T.-H."/>
            <person name="Bashyal P."/>
            <person name="Kim T.-S."/>
            <person name="Lee W.-H."/>
            <person name="Kawkins C."/>
            <person name="Kim C.-K."/>
            <person name="Kim J.S."/>
            <person name="Ahn B.O."/>
            <person name="Rhee S.Y."/>
            <person name="Sohng J.K."/>
        </authorList>
    </citation>
    <scope>NUCLEOTIDE SEQUENCE</scope>
    <source>
        <tissue evidence="7">Leaf</tissue>
    </source>
</reference>
<sequence length="674" mass="73154">MAKPSIDGSLIVKEENDPQGSTSASLPSTPPHQSLTSTSGNADARFVEIDKTVNALGDLSVAIHAFKSRFDELLNHLNFIDKAIHTRSRELAPLPNTTQDTATLSPTPLVGGNVQSTQPVNPQFTSEKENELDSDQKLKAKTENGDDLVSLCQMMNSRGLRKYIVSNLSYPEKLREEVPAALKNAPKPSKLVFECIGRFFLQGSRAYIKDSPMIPARQASVLVLEYSLMSGCVENDKGAEHCLKEEAGLAANLWKKRLIVEGGLSKASEIDARGLIFFVGCFGIPSSFRNEDIRDLIRSSNPREIMHTLRQSRGLLKRVSDMTDFLKKKGMIVEAVDLAYIFGFEDKLSPQTNLTSFLQKSEDSWKRTKQESRGSATLQLQADEKYLDALRSVVKCLEAHKIDHVKFLPGWKLKEKIRNLEKDIDDANRKIQDKVSSKRKVDKNDSPNKLKIPESKRSRFLPKDPALVSPSLTFLREQRIGSSNIDGNSLYDSSLAVHLLSSRPSSHLNNYPPASSVQLGSAAGSLAESVYGGTVASGSSKLIAGSGMSAGIGGTAVSFSGYHGDTAIDNVGSLITSNGQLYRRHGIAEAALSHERLVGQPARVNSLYGVSPSMEGFAGLPDHPSIGAAGRIGGSDLYGFADAVYEGESFQGSSSAKATNLSSILPTHGSSYMY</sequence>
<evidence type="ECO:0000256" key="5">
    <source>
        <dbReference type="RuleBase" id="RU364012"/>
    </source>
</evidence>
<protein>
    <recommendedName>
        <fullName evidence="5">FRIGIDA-like protein</fullName>
    </recommendedName>
</protein>
<dbReference type="GO" id="GO:0009908">
    <property type="term" value="P:flower development"/>
    <property type="evidence" value="ECO:0007669"/>
    <property type="project" value="UniProtKB-KW"/>
</dbReference>
<evidence type="ECO:0000313" key="7">
    <source>
        <dbReference type="EMBL" id="KAF7840201.1"/>
    </source>
</evidence>
<name>A0A834X889_9FABA</name>
<feature type="compositionally biased region" description="Polar residues" evidence="6">
    <location>
        <begin position="18"/>
        <end position="40"/>
    </location>
</feature>
<dbReference type="PANTHER" id="PTHR31791:SF49">
    <property type="entry name" value="INACTIVE PROTEIN FRIGIDA"/>
    <property type="match status" value="1"/>
</dbReference>
<comment type="similarity">
    <text evidence="1 5">Belongs to the Frigida family.</text>
</comment>
<dbReference type="Proteomes" id="UP000634136">
    <property type="component" value="Unassembled WGS sequence"/>
</dbReference>
<evidence type="ECO:0000256" key="2">
    <source>
        <dbReference type="ARBA" id="ARBA00022473"/>
    </source>
</evidence>
<evidence type="ECO:0000313" key="8">
    <source>
        <dbReference type="Proteomes" id="UP000634136"/>
    </source>
</evidence>
<dbReference type="InterPro" id="IPR012474">
    <property type="entry name" value="Frigida"/>
</dbReference>
<feature type="region of interest" description="Disordered" evidence="6">
    <location>
        <begin position="434"/>
        <end position="456"/>
    </location>
</feature>
<keyword evidence="4 5" id="KW-0287">Flowering</keyword>
<dbReference type="Pfam" id="PF07899">
    <property type="entry name" value="Frigida"/>
    <property type="match status" value="1"/>
</dbReference>
<dbReference type="GO" id="GO:0030154">
    <property type="term" value="P:cell differentiation"/>
    <property type="evidence" value="ECO:0007669"/>
    <property type="project" value="UniProtKB-KW"/>
</dbReference>
<evidence type="ECO:0000256" key="3">
    <source>
        <dbReference type="ARBA" id="ARBA00022782"/>
    </source>
</evidence>
<proteinExistence type="inferred from homology"/>
<gene>
    <name evidence="7" type="ORF">G2W53_008683</name>
</gene>
<keyword evidence="3 5" id="KW-0221">Differentiation</keyword>
<dbReference type="AlphaFoldDB" id="A0A834X889"/>
<dbReference type="EMBL" id="JAAIUW010000003">
    <property type="protein sequence ID" value="KAF7840201.1"/>
    <property type="molecule type" value="Genomic_DNA"/>
</dbReference>
<feature type="compositionally biased region" description="Basic and acidic residues" evidence="6">
    <location>
        <begin position="442"/>
        <end position="456"/>
    </location>
</feature>
<comment type="caution">
    <text evidence="7">The sequence shown here is derived from an EMBL/GenBank/DDBJ whole genome shotgun (WGS) entry which is preliminary data.</text>
</comment>
<accession>A0A834X889</accession>
<evidence type="ECO:0000256" key="6">
    <source>
        <dbReference type="SAM" id="MobiDB-lite"/>
    </source>
</evidence>
<dbReference type="OrthoDB" id="776053at2759"/>
<feature type="region of interest" description="Disordered" evidence="6">
    <location>
        <begin position="1"/>
        <end position="40"/>
    </location>
</feature>
<evidence type="ECO:0000256" key="1">
    <source>
        <dbReference type="ARBA" id="ARBA00008956"/>
    </source>
</evidence>
<keyword evidence="8" id="KW-1185">Reference proteome</keyword>
<dbReference type="PANTHER" id="PTHR31791">
    <property type="entry name" value="FRIGIDA-LIKE PROTEIN 3-RELATED"/>
    <property type="match status" value="1"/>
</dbReference>
<organism evidence="7 8">
    <name type="scientific">Senna tora</name>
    <dbReference type="NCBI Taxonomy" id="362788"/>
    <lineage>
        <taxon>Eukaryota</taxon>
        <taxon>Viridiplantae</taxon>
        <taxon>Streptophyta</taxon>
        <taxon>Embryophyta</taxon>
        <taxon>Tracheophyta</taxon>
        <taxon>Spermatophyta</taxon>
        <taxon>Magnoliopsida</taxon>
        <taxon>eudicotyledons</taxon>
        <taxon>Gunneridae</taxon>
        <taxon>Pentapetalae</taxon>
        <taxon>rosids</taxon>
        <taxon>fabids</taxon>
        <taxon>Fabales</taxon>
        <taxon>Fabaceae</taxon>
        <taxon>Caesalpinioideae</taxon>
        <taxon>Cassia clade</taxon>
        <taxon>Senna</taxon>
    </lineage>
</organism>
<keyword evidence="2 5" id="KW-0217">Developmental protein</keyword>
<evidence type="ECO:0000256" key="4">
    <source>
        <dbReference type="ARBA" id="ARBA00023089"/>
    </source>
</evidence>